<organism evidence="1 2">
    <name type="scientific">Cylicocyclus nassatus</name>
    <name type="common">Nematode worm</name>
    <dbReference type="NCBI Taxonomy" id="53992"/>
    <lineage>
        <taxon>Eukaryota</taxon>
        <taxon>Metazoa</taxon>
        <taxon>Ecdysozoa</taxon>
        <taxon>Nematoda</taxon>
        <taxon>Chromadorea</taxon>
        <taxon>Rhabditida</taxon>
        <taxon>Rhabditina</taxon>
        <taxon>Rhabditomorpha</taxon>
        <taxon>Strongyloidea</taxon>
        <taxon>Strongylidae</taxon>
        <taxon>Cylicocyclus</taxon>
    </lineage>
</organism>
<gene>
    <name evidence="1" type="ORF">CYNAS_LOCUS15157</name>
</gene>
<protein>
    <submittedName>
        <fullName evidence="1">Uncharacterized protein</fullName>
    </submittedName>
</protein>
<accession>A0AA36H353</accession>
<dbReference type="Proteomes" id="UP001176961">
    <property type="component" value="Unassembled WGS sequence"/>
</dbReference>
<sequence>MRTNSGDDNCGYISQRNKRVGTDAYIPNTFVPVTAICSHLYTKPLQSYENERHYEPGEDALSTTWYGLTYDSRRWKQHSQEARKDAFRRRNPTAHMKQAVQDNEIFLSSWDNHNGRWTYW</sequence>
<proteinExistence type="predicted"/>
<evidence type="ECO:0000313" key="2">
    <source>
        <dbReference type="Proteomes" id="UP001176961"/>
    </source>
</evidence>
<keyword evidence="2" id="KW-1185">Reference proteome</keyword>
<evidence type="ECO:0000313" key="1">
    <source>
        <dbReference type="EMBL" id="CAJ0603174.1"/>
    </source>
</evidence>
<dbReference type="AlphaFoldDB" id="A0AA36H353"/>
<name>A0AA36H353_CYLNA</name>
<comment type="caution">
    <text evidence="1">The sequence shown here is derived from an EMBL/GenBank/DDBJ whole genome shotgun (WGS) entry which is preliminary data.</text>
</comment>
<dbReference type="EMBL" id="CATQJL010000305">
    <property type="protein sequence ID" value="CAJ0603174.1"/>
    <property type="molecule type" value="Genomic_DNA"/>
</dbReference>
<reference evidence="1" key="1">
    <citation type="submission" date="2023-07" db="EMBL/GenBank/DDBJ databases">
        <authorList>
            <consortium name="CYATHOMIX"/>
        </authorList>
    </citation>
    <scope>NUCLEOTIDE SEQUENCE</scope>
    <source>
        <strain evidence="1">N/A</strain>
    </source>
</reference>